<dbReference type="RefSeq" id="WP_131329460.1">
    <property type="nucleotide sequence ID" value="NZ_CP044016.1"/>
</dbReference>
<evidence type="ECO:0000313" key="1">
    <source>
        <dbReference type="EMBL" id="QES88565.1"/>
    </source>
</evidence>
<keyword evidence="2" id="KW-1185">Reference proteome</keyword>
<reference evidence="1 2" key="1">
    <citation type="submission" date="2019-09" db="EMBL/GenBank/DDBJ databases">
        <title>Complete genome sequence of Arachidicoccus sp. B3-10 isolated from apple orchard soil.</title>
        <authorList>
            <person name="Kim H.S."/>
            <person name="Han K.-I."/>
            <person name="Suh M.K."/>
            <person name="Lee K.C."/>
            <person name="Eom M.K."/>
            <person name="Kim J.-S."/>
            <person name="Kang S.W."/>
            <person name="Sin Y."/>
            <person name="Lee J.-S."/>
        </authorList>
    </citation>
    <scope>NUCLEOTIDE SEQUENCE [LARGE SCALE GENOMIC DNA]</scope>
    <source>
        <strain evidence="1 2">B3-10</strain>
    </source>
</reference>
<dbReference type="OrthoDB" id="1923405at2"/>
<organism evidence="1 2">
    <name type="scientific">Rhizosphaericola mali</name>
    <dbReference type="NCBI Taxonomy" id="2545455"/>
    <lineage>
        <taxon>Bacteria</taxon>
        <taxon>Pseudomonadati</taxon>
        <taxon>Bacteroidota</taxon>
        <taxon>Chitinophagia</taxon>
        <taxon>Chitinophagales</taxon>
        <taxon>Chitinophagaceae</taxon>
        <taxon>Rhizosphaericola</taxon>
    </lineage>
</organism>
<dbReference type="KEGG" id="arac:E0W69_007790"/>
<name>A0A5P2FZD1_9BACT</name>
<proteinExistence type="predicted"/>
<evidence type="ECO:0000313" key="2">
    <source>
        <dbReference type="Proteomes" id="UP000292424"/>
    </source>
</evidence>
<dbReference type="AlphaFoldDB" id="A0A5P2FZD1"/>
<accession>A0A5P2FZD1</accession>
<dbReference type="EMBL" id="CP044016">
    <property type="protein sequence ID" value="QES88565.1"/>
    <property type="molecule type" value="Genomic_DNA"/>
</dbReference>
<dbReference type="Proteomes" id="UP000292424">
    <property type="component" value="Chromosome"/>
</dbReference>
<protein>
    <submittedName>
        <fullName evidence="1">Uncharacterized protein</fullName>
    </submittedName>
</protein>
<sequence length="194" mass="23480">MSKKIKRISRNICLIRFRKLPLIEYEKETQSEVIYFPKSKYLYWLKLEKGSTEILEDQIIKLLKLLKFKTFIFLDARNKSWISKQTEKRKDFKPLIKTIEYFKSLKINSKFNGGIQVESEKLNEFLPHFYTITRSDSEFFDYHFTDINQNIIFYIHYSGEVQIICLNKKSNVIFKEVIKQTKFLDSFRDNTNRI</sequence>
<gene>
    <name evidence="1" type="ORF">E0W69_007790</name>
</gene>